<keyword evidence="14" id="KW-1185">Reference proteome</keyword>
<dbReference type="PANTHER" id="PTHR48041">
    <property type="entry name" value="ABC TRANSPORTER G FAMILY MEMBER 28"/>
    <property type="match status" value="1"/>
</dbReference>
<feature type="compositionally biased region" description="Low complexity" evidence="9">
    <location>
        <begin position="2291"/>
        <end position="2300"/>
    </location>
</feature>
<keyword evidence="6" id="KW-0067">ATP-binding</keyword>
<feature type="region of interest" description="Disordered" evidence="9">
    <location>
        <begin position="1497"/>
        <end position="1516"/>
    </location>
</feature>
<feature type="region of interest" description="Disordered" evidence="9">
    <location>
        <begin position="2404"/>
        <end position="2441"/>
    </location>
</feature>
<keyword evidence="3" id="KW-0813">Transport</keyword>
<dbReference type="InterPro" id="IPR003593">
    <property type="entry name" value="AAA+_ATPase"/>
</dbReference>
<feature type="compositionally biased region" description="Low complexity" evidence="9">
    <location>
        <begin position="1553"/>
        <end position="1564"/>
    </location>
</feature>
<dbReference type="PROSITE" id="PS50222">
    <property type="entry name" value="EF_HAND_2"/>
    <property type="match status" value="1"/>
</dbReference>
<gene>
    <name evidence="13" type="ORF">HYH02_001711</name>
</gene>
<dbReference type="SMART" id="SM00382">
    <property type="entry name" value="AAA"/>
    <property type="match status" value="1"/>
</dbReference>
<dbReference type="Pfam" id="PF00005">
    <property type="entry name" value="ABC_tran"/>
    <property type="match status" value="1"/>
</dbReference>
<feature type="region of interest" description="Disordered" evidence="9">
    <location>
        <begin position="2868"/>
        <end position="2894"/>
    </location>
</feature>
<dbReference type="Pfam" id="PF19055">
    <property type="entry name" value="ABC2_membrane_7"/>
    <property type="match status" value="2"/>
</dbReference>
<feature type="transmembrane region" description="Helical" evidence="10">
    <location>
        <begin position="3318"/>
        <end position="3337"/>
    </location>
</feature>
<dbReference type="InterPro" id="IPR002048">
    <property type="entry name" value="EF_hand_dom"/>
</dbReference>
<feature type="compositionally biased region" description="Basic residues" evidence="9">
    <location>
        <begin position="991"/>
        <end position="1010"/>
    </location>
</feature>
<evidence type="ECO:0000256" key="5">
    <source>
        <dbReference type="ARBA" id="ARBA00022741"/>
    </source>
</evidence>
<feature type="transmembrane region" description="Helical" evidence="10">
    <location>
        <begin position="3061"/>
        <end position="3081"/>
    </location>
</feature>
<feature type="compositionally biased region" description="Basic and acidic residues" evidence="9">
    <location>
        <begin position="1011"/>
        <end position="1022"/>
    </location>
</feature>
<dbReference type="GO" id="GO:0005524">
    <property type="term" value="F:ATP binding"/>
    <property type="evidence" value="ECO:0007669"/>
    <property type="project" value="UniProtKB-KW"/>
</dbReference>
<dbReference type="Proteomes" id="UP000613740">
    <property type="component" value="Unassembled WGS sequence"/>
</dbReference>
<sequence>MLPSVFGLPYNPDDEGASEWVIDAAVEVAALFKSTLGTAPAVGWFDLGTVLGGVGFGFMPPEQLRLAVLQLTRANATYSGYVAAKSPRAPPPNAPPDPPPAPPSPPRPPPSPPRPDNATANATVNGTVAGAGNTTGGLNATSVLRHRAELRRRYLQSASGGANASTASLPSFPPTMDANPSTAPVYPEDLVRVFLLQRRDHYDAFCPPDAQIFASGVSYPGCTCMAIPPEYQSDTSLVTGSTKQWIDYLALLGGVNATTAQAACPQGFRCSSANFQHMRHLMSRAYIPLTMGICVPCLVGEYCPEGTVEKTQDLVEVCNRRSALLDSADSSSSSGSNSSSSSGSSGNSNKDCGNTRLCPAGSYCPAPSVKQNCTVGDFCTEGSTEPVTCTFDTILNQLPFATVKPQPTYVLSTVTQGSPLSGNYCPEGSEDPFNYCPGGYYCPSPGVKTLCPLGYFCPDKSVEPVRCGFLLSCNDEGISKPQVAWWGFIVFVVLLLLLPVAGILYNLYEEKAMRRTAHDDKLLEALAAMGFGGGGIGEDSDSDDDDADYWGADWLGWKGGDGGGKKGGRVGWRRFRGWFRRRVLRRSDDGAASREMSALAGARSGKSDAAAAIRERNMADDEMLQQLGNDRLPPGFDKISPYLTIQFENLSLKLKSGRRILDHVSGDFPHSHLHAIMGPSGSGKSSFITALIGKAGGGAITGNVTVWKCDSQEDELGTPCVFEEIRYLTGFVPQDDVVHETMTVRENLFYSAALRLPRGTPRAARETAVRGALSMLGMAHVQHDIVGNVGRKGLSGGQRKRLNIGLELVAKPSLLMLDEPTSGLDAAVSHDVVLALKHMAEAGMNVMVVIHQPRYSIFEMFDSVLLLGVGGRTVFLGPVNLAEAYFNFLGFRPPPNENRADFYLDVISGAVWRDNDEDFVPNELFTVWQEVGRMWLIEKLTNPDFGEEDEEGLRAGMGRSESGSMTGSGSSSWDEEDNSEDSYKYDDHDAHHGHRSGRHQSGRHGSHRHAHYSDRDGAGHYSDHHHHHRQGHHNSRRHHHGSRGRQHHQQHDYDYHSQGHASDGPGGLRRGSGADLFAATVVAAVAASRSNSASSAGGAGLGGGASGTGPSGGIGSGAGSAPTSPGPLTRAALEHGSMTHQRSRFAPDRSGGGAGPGPALISGAPAFGHPLGSAGGSMGGAVSSPTTVDSNSLLPNAHVTTTTTSTVAVAAAGAAAAAVAVTAAAATAGSTAGSAASGAHRAAVSAAVAAGAGGEDVGVGLAANDIVISAAAAGDGGLLGRGPLGSLGAPLSAANGDSGALAPAAGAGASAAAAGPRGEAKVDSLRAGLGADSLRALEGPQADIPASRRFLQTVESLKEAGVPPTLTAAGSRRARAVLGRSHGRSGKAGGGGGGGGHRGERSVGRNVSGLSADLGAAAARAVAAVDAEQEREAGRAAGNEPIVLVSPPPPDAEPPRKSWARVNPSRVLESARADASRRARERWAILRANVDRVPHLSSAARPLRGGGGGGGGDANRWQQRINISAVVLHGKREAARAGTSSRRNSGDGRLDSRSPSVSSVTPRRASAHVVRNTGVNRASMQGHTVGGGTAGGAKVSFWDVAMTQLEKAHKDKDKDKEHGAAAARFRHSHGGDKDHRAGAGAANTAPGEVAAKRGTVAGAGAGTESKKLSMMDILKMARNVEHQRRATEIGNLRSSTAAGATRKALLHPAGLSRKNLQPADGDDAEAATAVGAAGAGEDGAAAAAAGGAAAAAARKSTAAAGGGGGGEKDKHLADLKADLAAKAKAGGKANMMDILKIARTAAKDKGGAATAAAAAAGAAGAAGAEAEGDKDGDEHPKRSLLEAYRNSMRPRVERSTGSHGGAERDRGMSGGGAGGERERERERERHVQPSGGSEALLGGAVHSTAAAAALLGEEVPMLQDDEEEVEEMVYRMYENRRVTHLSKVVPWRPKDLQAIHDNFDLLDVGGNKELSYDEFLYFFASLRKLLPERHFKKFVEETVEQFDLHEHSVVTRDQFLEGIKTKLKEAQLPAEVRRRRRRGAHGYLREQEKAEKRRRLNIILRRVRKLKSAPEDHEAAAERKKLADYWSDLREYFRKKNLSITMKHHAAKAAKAAGAANPLVAARLQSVAVMQSMYMPQHPPALAALGTMNRTEVVNIGAQTLLLPDHAAAMAAGSARMEGGGVGGEGTPFGHAASYAASAAMGSDVEAAGSMSRAGAAGVIGLPGISAAAAAAAGSFSRFGPGPSGSLTAAAMAGGAMPYGMMASHLSSNRAAAAGSGTGTPRAGGGRQRRASGLGLPSRMSAAPSNAAAAAAAAELEMGELGNGASSLGAARERELARMLGLPAPRGPAGLVGAEAAEAGNGSAVERSAGSAVRRHKRLQAVLTPGGRVSTDISDSELSHVAGGRVNKSVTGRGGSATGRGSGASAAGSGRGSMTGRGPSMSGAAAAAAVANAVLAGGRIASVTGRVGSVSTRANAARPELIGPAHAASIVAAANRMGSITGGAGGMRMGSITGGHAAASGQAIGGGRVGSITAGATRVGSITAGGGRAPGVLVIGGGRVGSITATGRMGSITGGQHAAMRRRLRAAGHGQEDDGFDTDGGGDPAGVLAGRPQVFAPGGIFADTNTHARADKESLQTVLARMRAEKNIDPLLLQQQRKEEEKALLAAASAQVGLGGGPAATPRAPGAGGRQRRASWVLNPDQVALEGLETAPSLQGAGPSAALVGTASGVLPPSGSGAAFYPPLGGTGSGALAPLAPTAAQLQTAMSGAGSGIGTGSGPLKPPPPSYSGVPQAASMSGAPLGGMGPLGDTSNVPLLQLLRGDHSAAQRDSPTAAAAAAAAPGSSRFAGGAVSTPAGAAALPPHMSPGGAASAFGPGTMSRASGHSTPRVPGGPVASVRFAATENNASGTHASDAAMGAPYGSLPGEPGEEGGTWSDYSLYEGEGLGGGEGKGMEQDPYAGAMRINCCVLLSYYISYYSAVAWQWLALRVRHFGASLLGHERGGRALPSVGRQIYMVWRRSATKFLNERAYALLDISLVIMLGLVMGAIQGHTSSITKVPETSILVILAFALTSLVTGLRTFGQEQLIFLTREAQAGLSVMSWMLGRIGWDLILQGLYPALYLGFYYAMTVFDTPFELYYLVLFFVAWWGFGVGYLFSVLLESNNALLGGLCVTLIFGGIINGINPSVAASEGNVLLTGLQYMSYTRWAVEAVFIGTATPTPSSLVFLTAGAMSELGFCDMHNHLGSFDGGLDPANLAAAFRPVFEQQYNTTLDGGNSTSGGSATGNSNSQAVAFLYKVYQDPGVVDRLCRTAFMQDILWLWGWGMITRLAAFFVLLYKVERRMTTASVFG</sequence>
<feature type="region of interest" description="Disordered" evidence="9">
    <location>
        <begin position="1371"/>
        <end position="1403"/>
    </location>
</feature>
<feature type="region of interest" description="Disordered" evidence="9">
    <location>
        <begin position="83"/>
        <end position="140"/>
    </location>
</feature>
<feature type="compositionally biased region" description="Gly residues" evidence="9">
    <location>
        <begin position="2276"/>
        <end position="2286"/>
    </location>
</feature>
<keyword evidence="8 10" id="KW-0472">Membrane</keyword>
<feature type="transmembrane region" description="Helical" evidence="10">
    <location>
        <begin position="3165"/>
        <end position="3183"/>
    </location>
</feature>
<dbReference type="PANTHER" id="PTHR48041:SF91">
    <property type="entry name" value="ABC TRANSPORTER G FAMILY MEMBER 28"/>
    <property type="match status" value="1"/>
</dbReference>
<comment type="caution">
    <text evidence="13">The sequence shown here is derived from an EMBL/GenBank/DDBJ whole genome shotgun (WGS) entry which is preliminary data.</text>
</comment>
<comment type="subcellular location">
    <subcellularLocation>
        <location evidence="1">Membrane</location>
        <topology evidence="1">Multi-pass membrane protein</topology>
    </subcellularLocation>
</comment>
<dbReference type="Gene3D" id="3.40.50.300">
    <property type="entry name" value="P-loop containing nucleotide triphosphate hydrolases"/>
    <property type="match status" value="1"/>
</dbReference>
<feature type="compositionally biased region" description="Basic and acidic residues" evidence="9">
    <location>
        <begin position="1875"/>
        <end position="1887"/>
    </location>
</feature>
<dbReference type="OrthoDB" id="540458at2759"/>
<feature type="region of interest" description="Disordered" evidence="9">
    <location>
        <begin position="1843"/>
        <end position="1898"/>
    </location>
</feature>
<feature type="region of interest" description="Disordered" evidence="9">
    <location>
        <begin position="2271"/>
        <end position="2300"/>
    </location>
</feature>
<dbReference type="InterPro" id="IPR017871">
    <property type="entry name" value="ABC_transporter-like_CS"/>
</dbReference>
<comment type="similarity">
    <text evidence="2">Belongs to the ABC transporter superfamily. ABCG family. Eye pigment precursor importer (TC 3.A.1.204) subfamily.</text>
</comment>
<dbReference type="InterPro" id="IPR011992">
    <property type="entry name" value="EF-hand-dom_pair"/>
</dbReference>
<evidence type="ECO:0000256" key="1">
    <source>
        <dbReference type="ARBA" id="ARBA00004141"/>
    </source>
</evidence>
<feature type="transmembrane region" description="Helical" evidence="10">
    <location>
        <begin position="864"/>
        <end position="886"/>
    </location>
</feature>
<evidence type="ECO:0000256" key="10">
    <source>
        <dbReference type="SAM" id="Phobius"/>
    </source>
</evidence>
<feature type="transmembrane region" description="Helical" evidence="10">
    <location>
        <begin position="3137"/>
        <end position="3158"/>
    </location>
</feature>
<feature type="transmembrane region" description="Helical" evidence="10">
    <location>
        <begin position="483"/>
        <end position="508"/>
    </location>
</feature>
<feature type="compositionally biased region" description="Basic residues" evidence="9">
    <location>
        <begin position="1023"/>
        <end position="1048"/>
    </location>
</feature>
<protein>
    <recommendedName>
        <fullName evidence="15">ABC transporter domain-containing protein</fullName>
    </recommendedName>
</protein>
<feature type="compositionally biased region" description="Basic and acidic residues" evidence="9">
    <location>
        <begin position="1850"/>
        <end position="1867"/>
    </location>
</feature>
<name>A0A835WTK6_9CHLO</name>
<evidence type="ECO:0000256" key="9">
    <source>
        <dbReference type="SAM" id="MobiDB-lite"/>
    </source>
</evidence>
<dbReference type="InterPro" id="IPR043926">
    <property type="entry name" value="ABCG_dom"/>
</dbReference>
<evidence type="ECO:0000259" key="12">
    <source>
        <dbReference type="PROSITE" id="PS50893"/>
    </source>
</evidence>
<reference evidence="13" key="1">
    <citation type="journal article" date="2020" name="bioRxiv">
        <title>Comparative genomics of Chlamydomonas.</title>
        <authorList>
            <person name="Craig R.J."/>
            <person name="Hasan A.R."/>
            <person name="Ness R.W."/>
            <person name="Keightley P.D."/>
        </authorList>
    </citation>
    <scope>NUCLEOTIDE SEQUENCE</scope>
    <source>
        <strain evidence="13">CCAP 11/173</strain>
    </source>
</reference>
<dbReference type="SUPFAM" id="SSF47473">
    <property type="entry name" value="EF-hand"/>
    <property type="match status" value="1"/>
</dbReference>
<organism evidence="13 14">
    <name type="scientific">Chlamydomonas schloesseri</name>
    <dbReference type="NCBI Taxonomy" id="2026947"/>
    <lineage>
        <taxon>Eukaryota</taxon>
        <taxon>Viridiplantae</taxon>
        <taxon>Chlorophyta</taxon>
        <taxon>core chlorophytes</taxon>
        <taxon>Chlorophyceae</taxon>
        <taxon>CS clade</taxon>
        <taxon>Chlamydomonadales</taxon>
        <taxon>Chlamydomonadaceae</taxon>
        <taxon>Chlamydomonas</taxon>
    </lineage>
</organism>
<dbReference type="PROSITE" id="PS00211">
    <property type="entry name" value="ABC_TRANSPORTER_1"/>
    <property type="match status" value="1"/>
</dbReference>
<dbReference type="InterPro" id="IPR050352">
    <property type="entry name" value="ABCG_transporters"/>
</dbReference>
<feature type="region of interest" description="Disordered" evidence="9">
    <location>
        <begin position="2767"/>
        <end position="2808"/>
    </location>
</feature>
<dbReference type="InterPro" id="IPR003439">
    <property type="entry name" value="ABC_transporter-like_ATP-bd"/>
</dbReference>
<feature type="compositionally biased region" description="Gly residues" evidence="9">
    <location>
        <begin position="1097"/>
        <end position="1118"/>
    </location>
</feature>
<evidence type="ECO:0000256" key="6">
    <source>
        <dbReference type="ARBA" id="ARBA00022840"/>
    </source>
</evidence>
<evidence type="ECO:0008006" key="15">
    <source>
        <dbReference type="Google" id="ProtNLM"/>
    </source>
</evidence>
<feature type="region of interest" description="Disordered" evidence="9">
    <location>
        <begin position="1092"/>
        <end position="1166"/>
    </location>
</feature>
<dbReference type="GO" id="GO:0005509">
    <property type="term" value="F:calcium ion binding"/>
    <property type="evidence" value="ECO:0007669"/>
    <property type="project" value="InterPro"/>
</dbReference>
<dbReference type="GO" id="GO:0016020">
    <property type="term" value="C:membrane"/>
    <property type="evidence" value="ECO:0007669"/>
    <property type="project" value="UniProtKB-SubCell"/>
</dbReference>
<feature type="domain" description="EF-hand" evidence="11">
    <location>
        <begin position="1950"/>
        <end position="1985"/>
    </location>
</feature>
<evidence type="ECO:0000256" key="2">
    <source>
        <dbReference type="ARBA" id="ARBA00005814"/>
    </source>
</evidence>
<feature type="compositionally biased region" description="Low complexity" evidence="9">
    <location>
        <begin position="956"/>
        <end position="972"/>
    </location>
</feature>
<keyword evidence="7 10" id="KW-1133">Transmembrane helix</keyword>
<dbReference type="Gene3D" id="1.10.238.10">
    <property type="entry name" value="EF-hand"/>
    <property type="match status" value="1"/>
</dbReference>
<feature type="compositionally biased region" description="Low complexity" evidence="9">
    <location>
        <begin position="330"/>
        <end position="349"/>
    </location>
</feature>
<feature type="region of interest" description="Disordered" evidence="9">
    <location>
        <begin position="946"/>
        <end position="1070"/>
    </location>
</feature>
<dbReference type="GO" id="GO:0140359">
    <property type="term" value="F:ABC-type transporter activity"/>
    <property type="evidence" value="ECO:0007669"/>
    <property type="project" value="InterPro"/>
</dbReference>
<feature type="transmembrane region" description="Helical" evidence="10">
    <location>
        <begin position="3029"/>
        <end position="3049"/>
    </location>
</feature>
<evidence type="ECO:0000256" key="7">
    <source>
        <dbReference type="ARBA" id="ARBA00022989"/>
    </source>
</evidence>
<dbReference type="InterPro" id="IPR027417">
    <property type="entry name" value="P-loop_NTPase"/>
</dbReference>
<feature type="compositionally biased region" description="Gly residues" evidence="9">
    <location>
        <begin position="1504"/>
        <end position="1513"/>
    </location>
</feature>
<feature type="region of interest" description="Disordered" evidence="9">
    <location>
        <begin position="1429"/>
        <end position="1460"/>
    </location>
</feature>
<feature type="region of interest" description="Disordered" evidence="9">
    <location>
        <begin position="1608"/>
        <end position="1663"/>
    </location>
</feature>
<feature type="compositionally biased region" description="Pro residues" evidence="9">
    <location>
        <begin position="88"/>
        <end position="115"/>
    </location>
</feature>
<dbReference type="PROSITE" id="PS50893">
    <property type="entry name" value="ABC_TRANSPORTER_2"/>
    <property type="match status" value="1"/>
</dbReference>
<accession>A0A835WTK6</accession>
<feature type="region of interest" description="Disordered" evidence="9">
    <location>
        <begin position="155"/>
        <end position="176"/>
    </location>
</feature>
<evidence type="ECO:0000256" key="8">
    <source>
        <dbReference type="ARBA" id="ARBA00023136"/>
    </source>
</evidence>
<dbReference type="SUPFAM" id="SSF52540">
    <property type="entry name" value="P-loop containing nucleoside triphosphate hydrolases"/>
    <property type="match status" value="1"/>
</dbReference>
<dbReference type="GO" id="GO:0016887">
    <property type="term" value="F:ATP hydrolysis activity"/>
    <property type="evidence" value="ECO:0007669"/>
    <property type="project" value="InterPro"/>
</dbReference>
<feature type="compositionally biased region" description="Basic and acidic residues" evidence="9">
    <location>
        <begin position="1608"/>
        <end position="1619"/>
    </location>
</feature>
<feature type="compositionally biased region" description="Low complexity" evidence="9">
    <location>
        <begin position="157"/>
        <end position="168"/>
    </location>
</feature>
<feature type="compositionally biased region" description="Gly residues" evidence="9">
    <location>
        <begin position="2412"/>
        <end position="2422"/>
    </location>
</feature>
<keyword evidence="4 10" id="KW-0812">Transmembrane</keyword>
<evidence type="ECO:0000256" key="3">
    <source>
        <dbReference type="ARBA" id="ARBA00022448"/>
    </source>
</evidence>
<dbReference type="FunFam" id="3.40.50.300:FF:000367">
    <property type="entry name" value="ABC transporter G family member 24"/>
    <property type="match status" value="1"/>
</dbReference>
<feature type="compositionally biased region" description="Gly residues" evidence="9">
    <location>
        <begin position="1386"/>
        <end position="1396"/>
    </location>
</feature>
<evidence type="ECO:0000313" key="13">
    <source>
        <dbReference type="EMBL" id="KAG2453490.1"/>
    </source>
</evidence>
<feature type="compositionally biased region" description="Low complexity" evidence="9">
    <location>
        <begin position="116"/>
        <end position="140"/>
    </location>
</feature>
<evidence type="ECO:0000256" key="4">
    <source>
        <dbReference type="ARBA" id="ARBA00022692"/>
    </source>
</evidence>
<keyword evidence="5" id="KW-0547">Nucleotide-binding</keyword>
<feature type="region of interest" description="Disordered" evidence="9">
    <location>
        <begin position="326"/>
        <end position="350"/>
    </location>
</feature>
<feature type="region of interest" description="Disordered" evidence="9">
    <location>
        <begin position="1531"/>
        <end position="1573"/>
    </location>
</feature>
<feature type="domain" description="ABC transporter" evidence="12">
    <location>
        <begin position="645"/>
        <end position="894"/>
    </location>
</feature>
<evidence type="ECO:0000313" key="14">
    <source>
        <dbReference type="Proteomes" id="UP000613740"/>
    </source>
</evidence>
<dbReference type="EMBL" id="JAEHOD010000003">
    <property type="protein sequence ID" value="KAG2453490.1"/>
    <property type="molecule type" value="Genomic_DNA"/>
</dbReference>
<feature type="transmembrane region" description="Helical" evidence="10">
    <location>
        <begin position="2969"/>
        <end position="2987"/>
    </location>
</feature>
<feature type="compositionally biased region" description="Basic and acidic residues" evidence="9">
    <location>
        <begin position="981"/>
        <end position="990"/>
    </location>
</feature>
<proteinExistence type="inferred from homology"/>
<evidence type="ECO:0000259" key="11">
    <source>
        <dbReference type="PROSITE" id="PS50222"/>
    </source>
</evidence>